<evidence type="ECO:0000313" key="3">
    <source>
        <dbReference type="Proteomes" id="UP000297597"/>
    </source>
</evidence>
<organism evidence="2 3">
    <name type="scientific">Pelotomaculum propionicicum</name>
    <dbReference type="NCBI Taxonomy" id="258475"/>
    <lineage>
        <taxon>Bacteria</taxon>
        <taxon>Bacillati</taxon>
        <taxon>Bacillota</taxon>
        <taxon>Clostridia</taxon>
        <taxon>Eubacteriales</taxon>
        <taxon>Desulfotomaculaceae</taxon>
        <taxon>Pelotomaculum</taxon>
    </lineage>
</organism>
<dbReference type="EMBL" id="QFFZ01000023">
    <property type="protein sequence ID" value="TEB10647.1"/>
    <property type="molecule type" value="Genomic_DNA"/>
</dbReference>
<reference evidence="2 3" key="1">
    <citation type="journal article" date="2018" name="Environ. Microbiol.">
        <title>Novel energy conservation strategies and behaviour of Pelotomaculum schinkii driving syntrophic propionate catabolism.</title>
        <authorList>
            <person name="Hidalgo-Ahumada C.A.P."/>
            <person name="Nobu M.K."/>
            <person name="Narihiro T."/>
            <person name="Tamaki H."/>
            <person name="Liu W.T."/>
            <person name="Kamagata Y."/>
            <person name="Stams A.J.M."/>
            <person name="Imachi H."/>
            <person name="Sousa D.Z."/>
        </authorList>
    </citation>
    <scope>NUCLEOTIDE SEQUENCE [LARGE SCALE GENOMIC DNA]</scope>
    <source>
        <strain evidence="2 3">MGP</strain>
    </source>
</reference>
<protein>
    <submittedName>
        <fullName evidence="2">Uncharacterized protein</fullName>
    </submittedName>
</protein>
<feature type="chain" id="PRO_5021308512" evidence="1">
    <location>
        <begin position="22"/>
        <end position="84"/>
    </location>
</feature>
<sequence length="84" mass="9484">MKNKMTKHLKLATVIAVLATAADFTQAGLDEDAKKTLKYSLCSIFFEHFIDCADNDTEIPEESIEQAYEILEGFLGSPMNWFFS</sequence>
<keyword evidence="1" id="KW-0732">Signal</keyword>
<comment type="caution">
    <text evidence="2">The sequence shown here is derived from an EMBL/GenBank/DDBJ whole genome shotgun (WGS) entry which is preliminary data.</text>
</comment>
<feature type="signal peptide" evidence="1">
    <location>
        <begin position="1"/>
        <end position="21"/>
    </location>
</feature>
<keyword evidence="3" id="KW-1185">Reference proteome</keyword>
<proteinExistence type="predicted"/>
<dbReference type="RefSeq" id="WP_134214057.1">
    <property type="nucleotide sequence ID" value="NZ_QFFZ01000023.1"/>
</dbReference>
<evidence type="ECO:0000313" key="2">
    <source>
        <dbReference type="EMBL" id="TEB10647.1"/>
    </source>
</evidence>
<evidence type="ECO:0000256" key="1">
    <source>
        <dbReference type="SAM" id="SignalP"/>
    </source>
</evidence>
<accession>A0A4Y7RQW0</accession>
<dbReference type="Proteomes" id="UP000297597">
    <property type="component" value="Unassembled WGS sequence"/>
</dbReference>
<name>A0A4Y7RQW0_9FIRM</name>
<dbReference type="AlphaFoldDB" id="A0A4Y7RQW0"/>
<gene>
    <name evidence="2" type="ORF">Pmgp_02227</name>
</gene>